<sequence>EIYHPTRFCLRGGLRLRCGKLRRNHGVEGPV</sequence>
<protein>
    <submittedName>
        <fullName evidence="1">Uncharacterized protein</fullName>
    </submittedName>
</protein>
<feature type="non-terminal residue" evidence="1">
    <location>
        <position position="31"/>
    </location>
</feature>
<organism evidence="1">
    <name type="scientific">uncultured Sphingomonadaceae bacterium</name>
    <dbReference type="NCBI Taxonomy" id="169976"/>
    <lineage>
        <taxon>Bacteria</taxon>
        <taxon>Pseudomonadati</taxon>
        <taxon>Pseudomonadota</taxon>
        <taxon>Alphaproteobacteria</taxon>
        <taxon>Sphingomonadales</taxon>
        <taxon>Sphingomonadaceae</taxon>
        <taxon>environmental samples</taxon>
    </lineage>
</organism>
<dbReference type="EMBL" id="CADCVW010000067">
    <property type="protein sequence ID" value="CAA9505154.1"/>
    <property type="molecule type" value="Genomic_DNA"/>
</dbReference>
<feature type="non-terminal residue" evidence="1">
    <location>
        <position position="1"/>
    </location>
</feature>
<name>A0A6J4STR9_9SPHN</name>
<reference evidence="1" key="1">
    <citation type="submission" date="2020-02" db="EMBL/GenBank/DDBJ databases">
        <authorList>
            <person name="Meier V. D."/>
        </authorList>
    </citation>
    <scope>NUCLEOTIDE SEQUENCE</scope>
    <source>
        <strain evidence="1">AVDCRST_MAG39</strain>
    </source>
</reference>
<gene>
    <name evidence="1" type="ORF">AVDCRST_MAG39-1637</name>
</gene>
<evidence type="ECO:0000313" key="1">
    <source>
        <dbReference type="EMBL" id="CAA9505154.1"/>
    </source>
</evidence>
<dbReference type="AlphaFoldDB" id="A0A6J4STR9"/>
<accession>A0A6J4STR9</accession>
<proteinExistence type="predicted"/>